<accession>A0A498IRV9</accession>
<evidence type="ECO:0000313" key="2">
    <source>
        <dbReference type="Proteomes" id="UP000290289"/>
    </source>
</evidence>
<dbReference type="EMBL" id="RDQH01000337">
    <property type="protein sequence ID" value="RXH84201.1"/>
    <property type="molecule type" value="Genomic_DNA"/>
</dbReference>
<name>A0A498IRV9_MALDO</name>
<sequence length="101" mass="11709">MALKCHHWYSHSRPPSMVAAQPQGESFTTSDNAMTLGIGEQYIKLRYLTDYYHGELAHVFQHTMLLLNQACLLDRFCGGVVRVVLQRDKHCHHRAWLKKQS</sequence>
<comment type="caution">
    <text evidence="1">The sequence shown here is derived from an EMBL/GenBank/DDBJ whole genome shotgun (WGS) entry which is preliminary data.</text>
</comment>
<proteinExistence type="predicted"/>
<keyword evidence="2" id="KW-1185">Reference proteome</keyword>
<gene>
    <name evidence="1" type="ORF">DVH24_027100</name>
</gene>
<dbReference type="Proteomes" id="UP000290289">
    <property type="component" value="Chromosome 11"/>
</dbReference>
<evidence type="ECO:0000313" key="1">
    <source>
        <dbReference type="EMBL" id="RXH84201.1"/>
    </source>
</evidence>
<organism evidence="1 2">
    <name type="scientific">Malus domestica</name>
    <name type="common">Apple</name>
    <name type="synonym">Pyrus malus</name>
    <dbReference type="NCBI Taxonomy" id="3750"/>
    <lineage>
        <taxon>Eukaryota</taxon>
        <taxon>Viridiplantae</taxon>
        <taxon>Streptophyta</taxon>
        <taxon>Embryophyta</taxon>
        <taxon>Tracheophyta</taxon>
        <taxon>Spermatophyta</taxon>
        <taxon>Magnoliopsida</taxon>
        <taxon>eudicotyledons</taxon>
        <taxon>Gunneridae</taxon>
        <taxon>Pentapetalae</taxon>
        <taxon>rosids</taxon>
        <taxon>fabids</taxon>
        <taxon>Rosales</taxon>
        <taxon>Rosaceae</taxon>
        <taxon>Amygdaloideae</taxon>
        <taxon>Maleae</taxon>
        <taxon>Malus</taxon>
    </lineage>
</organism>
<dbReference type="AlphaFoldDB" id="A0A498IRV9"/>
<protein>
    <submittedName>
        <fullName evidence="1">Uncharacterized protein</fullName>
    </submittedName>
</protein>
<reference evidence="1 2" key="1">
    <citation type="submission" date="2018-10" db="EMBL/GenBank/DDBJ databases">
        <title>A high-quality apple genome assembly.</title>
        <authorList>
            <person name="Hu J."/>
        </authorList>
    </citation>
    <scope>NUCLEOTIDE SEQUENCE [LARGE SCALE GENOMIC DNA]</scope>
    <source>
        <strain evidence="2">cv. HFTH1</strain>
        <tissue evidence="1">Young leaf</tissue>
    </source>
</reference>